<dbReference type="EMBL" id="MH509442">
    <property type="protein sequence ID" value="AXH46873.1"/>
    <property type="molecule type" value="Genomic_DNA"/>
</dbReference>
<name>A0A345KV21_9CAUD</name>
<gene>
    <name evidence="1" type="primary">35</name>
    <name evidence="1" type="ORF">SEA_AMINAY_35</name>
</gene>
<dbReference type="RefSeq" id="YP_009950185.1">
    <property type="nucleotide sequence ID" value="NC_051588.1"/>
</dbReference>
<organism evidence="1 2">
    <name type="scientific">Mycobacterium phage Aminay</name>
    <dbReference type="NCBI Taxonomy" id="2250291"/>
    <lineage>
        <taxon>Viruses</taxon>
        <taxon>Duplodnaviria</taxon>
        <taxon>Heunggongvirae</taxon>
        <taxon>Uroviricota</taxon>
        <taxon>Caudoviricetes</taxon>
        <taxon>Weiservirinae</taxon>
        <taxon>Aminayvirus</taxon>
        <taxon>Aminayvirus aminay</taxon>
    </lineage>
</organism>
<reference evidence="2" key="1">
    <citation type="submission" date="2018-06" db="EMBL/GenBank/DDBJ databases">
        <authorList>
            <person name="Zhirakovskaya E."/>
        </authorList>
    </citation>
    <scope>NUCLEOTIDE SEQUENCE [LARGE SCALE GENOMIC DNA]</scope>
</reference>
<evidence type="ECO:0000313" key="2">
    <source>
        <dbReference type="Proteomes" id="UP000259472"/>
    </source>
</evidence>
<keyword evidence="2" id="KW-1185">Reference proteome</keyword>
<sequence>MTAVSDSLADELAGLQPINGCSVCRWLSEQTERDRAAIDEWLAAGRGVTSLWRVCRDRGLTIGRRRFAEHVADCRVDS</sequence>
<dbReference type="KEGG" id="vg:60321597"/>
<dbReference type="GeneID" id="60321597"/>
<proteinExistence type="predicted"/>
<protein>
    <submittedName>
        <fullName evidence="1">Uncharacterized protein</fullName>
    </submittedName>
</protein>
<accession>A0A345KV21</accession>
<dbReference type="Proteomes" id="UP000259472">
    <property type="component" value="Segment"/>
</dbReference>
<evidence type="ECO:0000313" key="1">
    <source>
        <dbReference type="EMBL" id="AXH46873.1"/>
    </source>
</evidence>